<organism evidence="4 5">
    <name type="scientific">Streptomonospora nanhaiensis</name>
    <dbReference type="NCBI Taxonomy" id="1323731"/>
    <lineage>
        <taxon>Bacteria</taxon>
        <taxon>Bacillati</taxon>
        <taxon>Actinomycetota</taxon>
        <taxon>Actinomycetes</taxon>
        <taxon>Streptosporangiales</taxon>
        <taxon>Nocardiopsidaceae</taxon>
        <taxon>Streptomonospora</taxon>
    </lineage>
</organism>
<dbReference type="Pfam" id="PF23562">
    <property type="entry name" value="AMP-binding_C_3"/>
    <property type="match status" value="1"/>
</dbReference>
<dbReference type="Gene3D" id="3.40.50.12780">
    <property type="entry name" value="N-terminal domain of ligase-like"/>
    <property type="match status" value="1"/>
</dbReference>
<dbReference type="InterPro" id="IPR042099">
    <property type="entry name" value="ANL_N_sf"/>
</dbReference>
<dbReference type="PANTHER" id="PTHR43272:SF33">
    <property type="entry name" value="AMP-BINDING DOMAIN-CONTAINING PROTEIN-RELATED"/>
    <property type="match status" value="1"/>
</dbReference>
<keyword evidence="4" id="KW-0436">Ligase</keyword>
<evidence type="ECO:0000256" key="2">
    <source>
        <dbReference type="ARBA" id="ARBA00022840"/>
    </source>
</evidence>
<keyword evidence="5" id="KW-1185">Reference proteome</keyword>
<proteinExistence type="predicted"/>
<dbReference type="EMBL" id="JACCFO010000001">
    <property type="protein sequence ID" value="NYI94816.1"/>
    <property type="molecule type" value="Genomic_DNA"/>
</dbReference>
<dbReference type="GO" id="GO:0004467">
    <property type="term" value="F:long-chain fatty acid-CoA ligase activity"/>
    <property type="evidence" value="ECO:0007669"/>
    <property type="project" value="UniProtKB-EC"/>
</dbReference>
<gene>
    <name evidence="4" type="ORF">HNR12_001093</name>
</gene>
<accession>A0A853BJX4</accession>
<evidence type="ECO:0000313" key="5">
    <source>
        <dbReference type="Proteomes" id="UP000575985"/>
    </source>
</evidence>
<reference evidence="4 5" key="1">
    <citation type="submission" date="2020-07" db="EMBL/GenBank/DDBJ databases">
        <title>Sequencing the genomes of 1000 actinobacteria strains.</title>
        <authorList>
            <person name="Klenk H.-P."/>
        </authorList>
    </citation>
    <scope>NUCLEOTIDE SEQUENCE [LARGE SCALE GENOMIC DNA]</scope>
    <source>
        <strain evidence="4 5">DSM 45927</strain>
    </source>
</reference>
<feature type="domain" description="AMP-dependent synthetase/ligase" evidence="3">
    <location>
        <begin position="23"/>
        <end position="427"/>
    </location>
</feature>
<dbReference type="PANTHER" id="PTHR43272">
    <property type="entry name" value="LONG-CHAIN-FATTY-ACID--COA LIGASE"/>
    <property type="match status" value="1"/>
</dbReference>
<dbReference type="Pfam" id="PF00501">
    <property type="entry name" value="AMP-binding"/>
    <property type="match status" value="1"/>
</dbReference>
<evidence type="ECO:0000259" key="3">
    <source>
        <dbReference type="Pfam" id="PF00501"/>
    </source>
</evidence>
<evidence type="ECO:0000256" key="1">
    <source>
        <dbReference type="ARBA" id="ARBA00022741"/>
    </source>
</evidence>
<dbReference type="CDD" id="cd05907">
    <property type="entry name" value="VL_LC_FACS_like"/>
    <property type="match status" value="1"/>
</dbReference>
<dbReference type="InterPro" id="IPR020845">
    <property type="entry name" value="AMP-binding_CS"/>
</dbReference>
<name>A0A853BJX4_9ACTN</name>
<dbReference type="RefSeq" id="WP_308251213.1">
    <property type="nucleotide sequence ID" value="NZ_JACCFO010000001.1"/>
</dbReference>
<dbReference type="SUPFAM" id="SSF56801">
    <property type="entry name" value="Acetyl-CoA synthetase-like"/>
    <property type="match status" value="1"/>
</dbReference>
<keyword evidence="1" id="KW-0547">Nucleotide-binding</keyword>
<dbReference type="EC" id="6.2.1.3" evidence="4"/>
<dbReference type="GO" id="GO:0016020">
    <property type="term" value="C:membrane"/>
    <property type="evidence" value="ECO:0007669"/>
    <property type="project" value="TreeGrafter"/>
</dbReference>
<dbReference type="AlphaFoldDB" id="A0A853BJX4"/>
<keyword evidence="2" id="KW-0067">ATP-binding</keyword>
<dbReference type="Proteomes" id="UP000575985">
    <property type="component" value="Unassembled WGS sequence"/>
</dbReference>
<dbReference type="GO" id="GO:0005524">
    <property type="term" value="F:ATP binding"/>
    <property type="evidence" value="ECO:0007669"/>
    <property type="project" value="UniProtKB-KW"/>
</dbReference>
<protein>
    <submittedName>
        <fullName evidence="4">Long-chain acyl-CoA synthetase</fullName>
        <ecNumber evidence="4">6.2.1.3</ecNumber>
    </submittedName>
</protein>
<sequence>MTSFSSPPPRPLGVDGGLAETLFDRARRHPDAPMISVREADGWRVRTAAQVRDDVVALAKGLIAAGVGPGDRVGLLSANRPEWTLLDYAVWTAGAVSVPVYPSSSAEQVAMILDDSGAVACAVDDAEHTALVEGLRDRLPGLARVWTFDSGALDRLREAGAGVPDSAVEERRAGVAVEDPATIVYTSGTTGSPKGCVLTHANFRAEIAAVVQELGVVFEPEPDGTPPSTLLFLPLAHVFGRMVQVGVIHAGACLGHTASVRSLIADLGTFRPTFLLAVPYVFEKIHATARKRTSGLSRRIFDAATATAVAYSTALDEGGPGPLLRLRRRLFNALVYRRLTGALGGRCRRVISGGGALEPRLLHFYRGIGLEVYEGYGLTETTAAVLANTPGRVRPGTIGGPLPGVEVRLADDGELLVRGGPVFTRYWNRPEETKAAFVDGWFATGDLGAVDDDGYVRVVGRKKEILVTAGGKNVSPVPAEERVCAHPLVDQCMLVGDGRSFVGALITLDADELAAWREREGRPAAGDPDSDPAVRAEVQKAVDAANRAVSRAESIRAFRILPEPFSVETETMTPTLKLRRARIADRYAAAIEEMYAKR</sequence>
<dbReference type="InterPro" id="IPR000873">
    <property type="entry name" value="AMP-dep_synth/lig_dom"/>
</dbReference>
<comment type="caution">
    <text evidence="4">The sequence shown here is derived from an EMBL/GenBank/DDBJ whole genome shotgun (WGS) entry which is preliminary data.</text>
</comment>
<evidence type="ECO:0000313" key="4">
    <source>
        <dbReference type="EMBL" id="NYI94816.1"/>
    </source>
</evidence>
<dbReference type="PROSITE" id="PS00455">
    <property type="entry name" value="AMP_BINDING"/>
    <property type="match status" value="1"/>
</dbReference>